<protein>
    <submittedName>
        <fullName evidence="2">Uncharacterized protein</fullName>
    </submittedName>
</protein>
<feature type="region of interest" description="Disordered" evidence="1">
    <location>
        <begin position="1"/>
        <end position="37"/>
    </location>
</feature>
<dbReference type="AlphaFoldDB" id="A0ABD1D318"/>
<keyword evidence="3" id="KW-1185">Reference proteome</keyword>
<reference evidence="2 3" key="1">
    <citation type="submission" date="2024-05" db="EMBL/GenBank/DDBJ databases">
        <title>Culex pipiens pipiens assembly and annotation.</title>
        <authorList>
            <person name="Alout H."/>
            <person name="Durand T."/>
        </authorList>
    </citation>
    <scope>NUCLEOTIDE SEQUENCE [LARGE SCALE GENOMIC DNA]</scope>
    <source>
        <strain evidence="2">HA-2024</strain>
        <tissue evidence="2">Whole body</tissue>
    </source>
</reference>
<evidence type="ECO:0000313" key="3">
    <source>
        <dbReference type="Proteomes" id="UP001562425"/>
    </source>
</evidence>
<evidence type="ECO:0000313" key="2">
    <source>
        <dbReference type="EMBL" id="KAL1391629.1"/>
    </source>
</evidence>
<sequence>MMRQEKPDTGRSFRCHRRNRNKFHLTNTKPDPNNDRSRFWIRNRQCSVLANQLTRTDEKLQRIEAIAKDGEFVYNQKLQFLDEESESYPQKEILAPRPLQPDDHMLTVRVPRLDTPERSPKQK</sequence>
<feature type="compositionally biased region" description="Basic residues" evidence="1">
    <location>
        <begin position="13"/>
        <end position="23"/>
    </location>
</feature>
<organism evidence="2 3">
    <name type="scientific">Culex pipiens pipiens</name>
    <name type="common">Northern house mosquito</name>
    <dbReference type="NCBI Taxonomy" id="38569"/>
    <lineage>
        <taxon>Eukaryota</taxon>
        <taxon>Metazoa</taxon>
        <taxon>Ecdysozoa</taxon>
        <taxon>Arthropoda</taxon>
        <taxon>Hexapoda</taxon>
        <taxon>Insecta</taxon>
        <taxon>Pterygota</taxon>
        <taxon>Neoptera</taxon>
        <taxon>Endopterygota</taxon>
        <taxon>Diptera</taxon>
        <taxon>Nematocera</taxon>
        <taxon>Culicoidea</taxon>
        <taxon>Culicidae</taxon>
        <taxon>Culicinae</taxon>
        <taxon>Culicini</taxon>
        <taxon>Culex</taxon>
        <taxon>Culex</taxon>
    </lineage>
</organism>
<evidence type="ECO:0000256" key="1">
    <source>
        <dbReference type="SAM" id="MobiDB-lite"/>
    </source>
</evidence>
<name>A0ABD1D318_CULPP</name>
<dbReference type="Proteomes" id="UP001562425">
    <property type="component" value="Unassembled WGS sequence"/>
</dbReference>
<proteinExistence type="predicted"/>
<dbReference type="EMBL" id="JBEHCU010007814">
    <property type="protein sequence ID" value="KAL1391629.1"/>
    <property type="molecule type" value="Genomic_DNA"/>
</dbReference>
<feature type="compositionally biased region" description="Basic and acidic residues" evidence="1">
    <location>
        <begin position="1"/>
        <end position="11"/>
    </location>
</feature>
<accession>A0ABD1D318</accession>
<comment type="caution">
    <text evidence="2">The sequence shown here is derived from an EMBL/GenBank/DDBJ whole genome shotgun (WGS) entry which is preliminary data.</text>
</comment>
<gene>
    <name evidence="2" type="ORF">pipiens_001054</name>
</gene>
<feature type="compositionally biased region" description="Basic and acidic residues" evidence="1">
    <location>
        <begin position="100"/>
        <end position="123"/>
    </location>
</feature>
<feature type="region of interest" description="Disordered" evidence="1">
    <location>
        <begin position="93"/>
        <end position="123"/>
    </location>
</feature>